<feature type="signal peptide" evidence="1">
    <location>
        <begin position="1"/>
        <end position="23"/>
    </location>
</feature>
<comment type="caution">
    <text evidence="2">The sequence shown here is derived from an EMBL/GenBank/DDBJ whole genome shotgun (WGS) entry which is preliminary data.</text>
</comment>
<accession>A0ABW5ZRC6</accession>
<evidence type="ECO:0000256" key="1">
    <source>
        <dbReference type="SAM" id="SignalP"/>
    </source>
</evidence>
<keyword evidence="3" id="KW-1185">Reference proteome</keyword>
<gene>
    <name evidence="2" type="ORF">ACFS29_07765</name>
</gene>
<sequence length="111" mass="13041">MKKIITLCVFAMTLLLSTQNITAQNTLEINAEANTKTKELRKIIKFEETKMDDVYRVYQNYGIAYKKISNNLGKNEERLKKINANLDTKLKEILTEEQYTTYLNHFRDTTI</sequence>
<feature type="chain" id="PRO_5045851959" evidence="1">
    <location>
        <begin position="24"/>
        <end position="111"/>
    </location>
</feature>
<keyword evidence="1" id="KW-0732">Signal</keyword>
<evidence type="ECO:0000313" key="2">
    <source>
        <dbReference type="EMBL" id="MFD2915529.1"/>
    </source>
</evidence>
<name>A0ABW5ZRC6_9FLAO</name>
<reference evidence="3" key="1">
    <citation type="journal article" date="2019" name="Int. J. Syst. Evol. Microbiol.">
        <title>The Global Catalogue of Microorganisms (GCM) 10K type strain sequencing project: providing services to taxonomists for standard genome sequencing and annotation.</title>
        <authorList>
            <consortium name="The Broad Institute Genomics Platform"/>
            <consortium name="The Broad Institute Genome Sequencing Center for Infectious Disease"/>
            <person name="Wu L."/>
            <person name="Ma J."/>
        </authorList>
    </citation>
    <scope>NUCLEOTIDE SEQUENCE [LARGE SCALE GENOMIC DNA]</scope>
    <source>
        <strain evidence="3">KCTC 32514</strain>
    </source>
</reference>
<dbReference type="EMBL" id="JBHUOS010000007">
    <property type="protein sequence ID" value="MFD2915529.1"/>
    <property type="molecule type" value="Genomic_DNA"/>
</dbReference>
<dbReference type="RefSeq" id="WP_194509576.1">
    <property type="nucleotide sequence ID" value="NZ_JADILU010000008.1"/>
</dbReference>
<organism evidence="2 3">
    <name type="scientific">Psychroserpens luteus</name>
    <dbReference type="NCBI Taxonomy" id="1434066"/>
    <lineage>
        <taxon>Bacteria</taxon>
        <taxon>Pseudomonadati</taxon>
        <taxon>Bacteroidota</taxon>
        <taxon>Flavobacteriia</taxon>
        <taxon>Flavobacteriales</taxon>
        <taxon>Flavobacteriaceae</taxon>
        <taxon>Psychroserpens</taxon>
    </lineage>
</organism>
<dbReference type="Proteomes" id="UP001597548">
    <property type="component" value="Unassembled WGS sequence"/>
</dbReference>
<proteinExistence type="predicted"/>
<evidence type="ECO:0000313" key="3">
    <source>
        <dbReference type="Proteomes" id="UP001597548"/>
    </source>
</evidence>
<protein>
    <submittedName>
        <fullName evidence="2">Uncharacterized protein</fullName>
    </submittedName>
</protein>